<proteinExistence type="predicted"/>
<dbReference type="PANTHER" id="PTHR33067">
    <property type="entry name" value="RNA-DIRECTED DNA POLYMERASE-RELATED"/>
    <property type="match status" value="1"/>
</dbReference>
<dbReference type="PANTHER" id="PTHR33067:SF15">
    <property type="entry name" value="RNA-DIRECTED DNA POLYMERASE"/>
    <property type="match status" value="1"/>
</dbReference>
<protein>
    <submittedName>
        <fullName evidence="2">Uncharacterized protein</fullName>
    </submittedName>
</protein>
<name>A0AAW2ILK2_9LAMI</name>
<sequence length="470" mass="52786">MDRKLIDAASGGALFNKTPTEARNLISIMASNTQQFGTRYDDPPRKTNELVVERTQHVKACGICTSPAHVTDMCPTLQETPTEHADAVGFSGQQQRRYDPFSNTYNPGWKDHPNLSYGGPEASIQTTYAPPSNPKQGTHLEDMMKSLISNTQQFQQNTQQQFQQFQQSVQQFQLSTQTSIQNLESQMSQLASSVSKLESQGKLPSQTVINPKQNASAIVLRSGKELQENTDENGTKRGHAQQRKPEKEVEIPQEQDDETKEDNPKVLMTNPHFRKDTYARFLKELCTSKGKLKGNERVSMGENVSAILQRKLPPKCKDPGASINVMPLSIFESLHVGPLKETGVVIQLADRSVVYPEGVLEDVLVQKFPAIDDKDYIKLALEESPMPMEEENMGVDPLVQVNAKFDGDSAFLAKINKDLTYGPRTYKNKAFHDKISSRKNSLMNIKVFIGPRHLRKYYMKEVDSECPTYS</sequence>
<evidence type="ECO:0000256" key="1">
    <source>
        <dbReference type="SAM" id="MobiDB-lite"/>
    </source>
</evidence>
<comment type="caution">
    <text evidence="2">The sequence shown here is derived from an EMBL/GenBank/DDBJ whole genome shotgun (WGS) entry which is preliminary data.</text>
</comment>
<feature type="non-terminal residue" evidence="2">
    <location>
        <position position="470"/>
    </location>
</feature>
<evidence type="ECO:0000313" key="2">
    <source>
        <dbReference type="EMBL" id="KAL0282697.1"/>
    </source>
</evidence>
<reference evidence="2" key="1">
    <citation type="submission" date="2020-06" db="EMBL/GenBank/DDBJ databases">
        <authorList>
            <person name="Li T."/>
            <person name="Hu X."/>
            <person name="Zhang T."/>
            <person name="Song X."/>
            <person name="Zhang H."/>
            <person name="Dai N."/>
            <person name="Sheng W."/>
            <person name="Hou X."/>
            <person name="Wei L."/>
        </authorList>
    </citation>
    <scope>NUCLEOTIDE SEQUENCE</scope>
    <source>
        <strain evidence="2">G01</strain>
        <tissue evidence="2">Leaf</tissue>
    </source>
</reference>
<feature type="region of interest" description="Disordered" evidence="1">
    <location>
        <begin position="222"/>
        <end position="268"/>
    </location>
</feature>
<dbReference type="EMBL" id="JACGWK010001796">
    <property type="protein sequence ID" value="KAL0282697.1"/>
    <property type="molecule type" value="Genomic_DNA"/>
</dbReference>
<reference evidence="2" key="2">
    <citation type="journal article" date="2024" name="Plant">
        <title>Genomic evolution and insights into agronomic trait innovations of Sesamum species.</title>
        <authorList>
            <person name="Miao H."/>
            <person name="Wang L."/>
            <person name="Qu L."/>
            <person name="Liu H."/>
            <person name="Sun Y."/>
            <person name="Le M."/>
            <person name="Wang Q."/>
            <person name="Wei S."/>
            <person name="Zheng Y."/>
            <person name="Lin W."/>
            <person name="Duan Y."/>
            <person name="Cao H."/>
            <person name="Xiong S."/>
            <person name="Wang X."/>
            <person name="Wei L."/>
            <person name="Li C."/>
            <person name="Ma Q."/>
            <person name="Ju M."/>
            <person name="Zhao R."/>
            <person name="Li G."/>
            <person name="Mu C."/>
            <person name="Tian Q."/>
            <person name="Mei H."/>
            <person name="Zhang T."/>
            <person name="Gao T."/>
            <person name="Zhang H."/>
        </authorList>
    </citation>
    <scope>NUCLEOTIDE SEQUENCE</scope>
    <source>
        <strain evidence="2">G01</strain>
    </source>
</reference>
<dbReference type="AlphaFoldDB" id="A0AAW2ILK2"/>
<feature type="compositionally biased region" description="Acidic residues" evidence="1">
    <location>
        <begin position="251"/>
        <end position="260"/>
    </location>
</feature>
<organism evidence="2">
    <name type="scientific">Sesamum angustifolium</name>
    <dbReference type="NCBI Taxonomy" id="2727405"/>
    <lineage>
        <taxon>Eukaryota</taxon>
        <taxon>Viridiplantae</taxon>
        <taxon>Streptophyta</taxon>
        <taxon>Embryophyta</taxon>
        <taxon>Tracheophyta</taxon>
        <taxon>Spermatophyta</taxon>
        <taxon>Magnoliopsida</taxon>
        <taxon>eudicotyledons</taxon>
        <taxon>Gunneridae</taxon>
        <taxon>Pentapetalae</taxon>
        <taxon>asterids</taxon>
        <taxon>lamiids</taxon>
        <taxon>Lamiales</taxon>
        <taxon>Pedaliaceae</taxon>
        <taxon>Sesamum</taxon>
    </lineage>
</organism>
<accession>A0AAW2ILK2</accession>
<gene>
    <name evidence="2" type="ORF">Sangu_2936900</name>
</gene>